<dbReference type="OrthoDB" id="905812at2"/>
<evidence type="ECO:0000259" key="12">
    <source>
        <dbReference type="Pfam" id="PF14905"/>
    </source>
</evidence>
<feature type="domain" description="TonB-dependent receptor plug" evidence="11">
    <location>
        <begin position="191"/>
        <end position="260"/>
    </location>
</feature>
<keyword evidence="13" id="KW-0675">Receptor</keyword>
<feature type="chain" id="PRO_5020469840" evidence="10">
    <location>
        <begin position="21"/>
        <end position="889"/>
    </location>
</feature>
<dbReference type="PANTHER" id="PTHR30069:SF29">
    <property type="entry name" value="HEMOGLOBIN AND HEMOGLOBIN-HAPTOGLOBIN-BINDING PROTEIN 1-RELATED"/>
    <property type="match status" value="1"/>
</dbReference>
<dbReference type="EMBL" id="SDHZ01000001">
    <property type="protein sequence ID" value="RXK86114.1"/>
    <property type="molecule type" value="Genomic_DNA"/>
</dbReference>
<dbReference type="InterPro" id="IPR037066">
    <property type="entry name" value="Plug_dom_sf"/>
</dbReference>
<proteinExistence type="inferred from homology"/>
<dbReference type="Proteomes" id="UP000290545">
    <property type="component" value="Unassembled WGS sequence"/>
</dbReference>
<gene>
    <name evidence="13" type="ORF">ESB13_04700</name>
</gene>
<dbReference type="Pfam" id="PF14905">
    <property type="entry name" value="OMP_b-brl_3"/>
    <property type="match status" value="2"/>
</dbReference>
<evidence type="ECO:0000256" key="3">
    <source>
        <dbReference type="ARBA" id="ARBA00022452"/>
    </source>
</evidence>
<protein>
    <submittedName>
        <fullName evidence="13">TonB-dependent receptor</fullName>
    </submittedName>
</protein>
<keyword evidence="5 10" id="KW-0732">Signal</keyword>
<dbReference type="Pfam" id="PF07715">
    <property type="entry name" value="Plug"/>
    <property type="match status" value="1"/>
</dbReference>
<feature type="domain" description="Outer membrane protein beta-barrel" evidence="12">
    <location>
        <begin position="789"/>
        <end position="861"/>
    </location>
</feature>
<keyword evidence="3 8" id="KW-1134">Transmembrane beta strand</keyword>
<dbReference type="InterPro" id="IPR041700">
    <property type="entry name" value="OMP_b-brl_3"/>
</dbReference>
<dbReference type="SUPFAM" id="SSF49478">
    <property type="entry name" value="Cna protein B-type domain"/>
    <property type="match status" value="1"/>
</dbReference>
<comment type="similarity">
    <text evidence="8">Belongs to the TonB-dependent receptor family.</text>
</comment>
<dbReference type="GO" id="GO:0009279">
    <property type="term" value="C:cell outer membrane"/>
    <property type="evidence" value="ECO:0007669"/>
    <property type="project" value="UniProtKB-SubCell"/>
</dbReference>
<evidence type="ECO:0000256" key="6">
    <source>
        <dbReference type="ARBA" id="ARBA00023136"/>
    </source>
</evidence>
<evidence type="ECO:0000256" key="9">
    <source>
        <dbReference type="SAM" id="MobiDB-lite"/>
    </source>
</evidence>
<keyword evidence="2 8" id="KW-0813">Transport</keyword>
<reference evidence="13 14" key="1">
    <citation type="submission" date="2019-01" db="EMBL/GenBank/DDBJ databases">
        <title>Filimonas sp. strain TTM-71.</title>
        <authorList>
            <person name="Chen W.-M."/>
        </authorList>
    </citation>
    <scope>NUCLEOTIDE SEQUENCE [LARGE SCALE GENOMIC DNA]</scope>
    <source>
        <strain evidence="13 14">TTM-71</strain>
    </source>
</reference>
<comment type="subcellular location">
    <subcellularLocation>
        <location evidence="1 8">Cell outer membrane</location>
        <topology evidence="1 8">Multi-pass membrane protein</topology>
    </subcellularLocation>
</comment>
<dbReference type="SUPFAM" id="SSF56935">
    <property type="entry name" value="Porins"/>
    <property type="match status" value="1"/>
</dbReference>
<dbReference type="InterPro" id="IPR012910">
    <property type="entry name" value="Plug_dom"/>
</dbReference>
<dbReference type="PROSITE" id="PS52016">
    <property type="entry name" value="TONB_DEPENDENT_REC_3"/>
    <property type="match status" value="1"/>
</dbReference>
<evidence type="ECO:0000256" key="8">
    <source>
        <dbReference type="PROSITE-ProRule" id="PRU01360"/>
    </source>
</evidence>
<dbReference type="GO" id="GO:0015344">
    <property type="term" value="F:siderophore uptake transmembrane transporter activity"/>
    <property type="evidence" value="ECO:0007669"/>
    <property type="project" value="TreeGrafter"/>
</dbReference>
<dbReference type="InterPro" id="IPR036942">
    <property type="entry name" value="Beta-barrel_TonB_sf"/>
</dbReference>
<dbReference type="RefSeq" id="WP_129001864.1">
    <property type="nucleotide sequence ID" value="NZ_SDHZ01000001.1"/>
</dbReference>
<keyword evidence="6 8" id="KW-0472">Membrane</keyword>
<dbReference type="InterPro" id="IPR039426">
    <property type="entry name" value="TonB-dep_rcpt-like"/>
</dbReference>
<evidence type="ECO:0000259" key="11">
    <source>
        <dbReference type="Pfam" id="PF07715"/>
    </source>
</evidence>
<feature type="region of interest" description="Disordered" evidence="9">
    <location>
        <begin position="763"/>
        <end position="784"/>
    </location>
</feature>
<organism evidence="13 14">
    <name type="scientific">Filimonas effusa</name>
    <dbReference type="NCBI Taxonomy" id="2508721"/>
    <lineage>
        <taxon>Bacteria</taxon>
        <taxon>Pseudomonadati</taxon>
        <taxon>Bacteroidota</taxon>
        <taxon>Chitinophagia</taxon>
        <taxon>Chitinophagales</taxon>
        <taxon>Chitinophagaceae</taxon>
        <taxon>Filimonas</taxon>
    </lineage>
</organism>
<evidence type="ECO:0000313" key="14">
    <source>
        <dbReference type="Proteomes" id="UP000290545"/>
    </source>
</evidence>
<evidence type="ECO:0000256" key="4">
    <source>
        <dbReference type="ARBA" id="ARBA00022692"/>
    </source>
</evidence>
<sequence length="889" mass="98399">MKIRVWCLLVTAFISGSIAAQRPAGMGGRPGSGQQMNMGHFYGKVVDSKTNKGIDGATVQLLGSRFDTVTRKAKDVALATVLTQGNGDFSLENLPVFGKFTLRVTAINYTDYSNPISFNLKRPAEGDGGGDPSQRMQQMLSMVDKDLGNIKLEPSETNLANVTVTSTAKQFFEMGVDRKIFNVDKNIVSTGQTATEVMKQIPSVNVDIDGNVTLRNASPQLFVDGRPTTLTLDQIPADIIEKVELITNPSAKYDASSGGGGILNIILKKNKKAGYNGGIRAGIDSRGRLNGGGDLNYREGKINFTLAGMYGGRKSKSTSFTDRQNLSSDGAFIHQEINGVSKGRFYFIRPGLDYFIDNRNTLSANFSIANGRFDNDQPQRIDSSFAGVLSNYNQITSVSSFNFNNFGGQLGFRHNFEKDGHNITADVNYNSSTNGNNAVLNTYTYFPGSSTQVKQPALQNTYGDGYNRFWTVQADYENPITENSKLEAGVRAAIRNFGSNNQQYRFDTTAGDYVFNALASNRYTFNDQVYAAYLTYSFKLGTRWNYQLGIRAESSNYTGKLLDRDTSFKVDFPVNLFPTAFVTYKLSNAQDLQLNYTRKVNRPSFFQLTPIVDYNDPQNLNVGNAGLKPEFTDVLEFNYNNAYAKGANFLASAYFRYASNLITRYQYQDINLQTGDSAVYNTYANASNSSTYGLELTNRNTVLKIWDLSLNLNLYNAKINTGNLKDAGTSNEQFSWFAKMNNNFKLPKGYSIQFSGNYQAKTVLPPNADGGGRRGGNRGGGPGFGEINAGTAQGYIKPRYSFDMAVKKDWTWKGGNSASVTLSVNDIFRTELYKVHSESAFMIQDSQRRRDPQVVKLNFSYRFGKFDASLFKRKNNKADQGGGMDMMGN</sequence>
<dbReference type="GO" id="GO:0044718">
    <property type="term" value="P:siderophore transmembrane transport"/>
    <property type="evidence" value="ECO:0007669"/>
    <property type="project" value="TreeGrafter"/>
</dbReference>
<feature type="domain" description="Outer membrane protein beta-barrel" evidence="12">
    <location>
        <begin position="414"/>
        <end position="763"/>
    </location>
</feature>
<keyword evidence="7 8" id="KW-0998">Cell outer membrane</keyword>
<feature type="signal peptide" evidence="10">
    <location>
        <begin position="1"/>
        <end position="20"/>
    </location>
</feature>
<dbReference type="Gene3D" id="2.40.170.20">
    <property type="entry name" value="TonB-dependent receptor, beta-barrel domain"/>
    <property type="match status" value="1"/>
</dbReference>
<evidence type="ECO:0000313" key="13">
    <source>
        <dbReference type="EMBL" id="RXK86114.1"/>
    </source>
</evidence>
<name>A0A4Q1D9P3_9BACT</name>
<evidence type="ECO:0000256" key="2">
    <source>
        <dbReference type="ARBA" id="ARBA00022448"/>
    </source>
</evidence>
<dbReference type="Gene3D" id="2.170.130.10">
    <property type="entry name" value="TonB-dependent receptor, plug domain"/>
    <property type="match status" value="1"/>
</dbReference>
<evidence type="ECO:0000256" key="1">
    <source>
        <dbReference type="ARBA" id="ARBA00004571"/>
    </source>
</evidence>
<comment type="caution">
    <text evidence="13">The sequence shown here is derived from an EMBL/GenBank/DDBJ whole genome shotgun (WGS) entry which is preliminary data.</text>
</comment>
<dbReference type="Gene3D" id="2.60.40.1120">
    <property type="entry name" value="Carboxypeptidase-like, regulatory domain"/>
    <property type="match status" value="1"/>
</dbReference>
<dbReference type="PANTHER" id="PTHR30069">
    <property type="entry name" value="TONB-DEPENDENT OUTER MEMBRANE RECEPTOR"/>
    <property type="match status" value="1"/>
</dbReference>
<evidence type="ECO:0000256" key="7">
    <source>
        <dbReference type="ARBA" id="ARBA00023237"/>
    </source>
</evidence>
<feature type="compositionally biased region" description="Gly residues" evidence="9">
    <location>
        <begin position="769"/>
        <end position="784"/>
    </location>
</feature>
<keyword evidence="4 8" id="KW-0812">Transmembrane</keyword>
<keyword evidence="14" id="KW-1185">Reference proteome</keyword>
<evidence type="ECO:0000256" key="10">
    <source>
        <dbReference type="SAM" id="SignalP"/>
    </source>
</evidence>
<evidence type="ECO:0000256" key="5">
    <source>
        <dbReference type="ARBA" id="ARBA00022729"/>
    </source>
</evidence>
<accession>A0A4Q1D9P3</accession>
<dbReference type="AlphaFoldDB" id="A0A4Q1D9P3"/>